<dbReference type="CDD" id="cd06222">
    <property type="entry name" value="RNase_H_like"/>
    <property type="match status" value="1"/>
</dbReference>
<dbReference type="InterPro" id="IPR044730">
    <property type="entry name" value="RNase_H-like_dom_plant"/>
</dbReference>
<evidence type="ECO:0000313" key="2">
    <source>
        <dbReference type="EMBL" id="KAK9010550.1"/>
    </source>
</evidence>
<name>A0ABR2RCI1_9ROSI</name>
<comment type="caution">
    <text evidence="2">The sequence shown here is derived from an EMBL/GenBank/DDBJ whole genome shotgun (WGS) entry which is preliminary data.</text>
</comment>
<protein>
    <recommendedName>
        <fullName evidence="1">RNase H type-1 domain-containing protein</fullName>
    </recommendedName>
</protein>
<feature type="domain" description="RNase H type-1" evidence="1">
    <location>
        <begin position="349"/>
        <end position="475"/>
    </location>
</feature>
<organism evidence="2 3">
    <name type="scientific">Hibiscus sabdariffa</name>
    <name type="common">roselle</name>
    <dbReference type="NCBI Taxonomy" id="183260"/>
    <lineage>
        <taxon>Eukaryota</taxon>
        <taxon>Viridiplantae</taxon>
        <taxon>Streptophyta</taxon>
        <taxon>Embryophyta</taxon>
        <taxon>Tracheophyta</taxon>
        <taxon>Spermatophyta</taxon>
        <taxon>Magnoliopsida</taxon>
        <taxon>eudicotyledons</taxon>
        <taxon>Gunneridae</taxon>
        <taxon>Pentapetalae</taxon>
        <taxon>rosids</taxon>
        <taxon>malvids</taxon>
        <taxon>Malvales</taxon>
        <taxon>Malvaceae</taxon>
        <taxon>Malvoideae</taxon>
        <taxon>Hibiscus</taxon>
    </lineage>
</organism>
<evidence type="ECO:0000259" key="1">
    <source>
        <dbReference type="PROSITE" id="PS50879"/>
    </source>
</evidence>
<dbReference type="PANTHER" id="PTHR34956">
    <property type="entry name" value="OS05G0397300 PROTEIN"/>
    <property type="match status" value="1"/>
</dbReference>
<dbReference type="InterPro" id="IPR012337">
    <property type="entry name" value="RNaseH-like_sf"/>
</dbReference>
<dbReference type="Proteomes" id="UP001396334">
    <property type="component" value="Unassembled WGS sequence"/>
</dbReference>
<proteinExistence type="predicted"/>
<dbReference type="InterPro" id="IPR002156">
    <property type="entry name" value="RNaseH_domain"/>
</dbReference>
<dbReference type="PROSITE" id="PS50879">
    <property type="entry name" value="RNASE_H_1"/>
    <property type="match status" value="1"/>
</dbReference>
<accession>A0ABR2RCI1</accession>
<dbReference type="EMBL" id="JBBPBN010000023">
    <property type="protein sequence ID" value="KAK9010550.1"/>
    <property type="molecule type" value="Genomic_DNA"/>
</dbReference>
<keyword evidence="3" id="KW-1185">Reference proteome</keyword>
<dbReference type="Pfam" id="PF13456">
    <property type="entry name" value="RVT_3"/>
    <property type="match status" value="1"/>
</dbReference>
<sequence length="475" mass="53625">MEVAVHEVEDDVFFADLSKQISLLIMDDDNDDPVAAYPSVSFQTFCGANYQTPPPPPHLEEQICRRESKGTGVFIPRSLQPTRKHRQRRSTSFNTKPNRHMHYNDFGYKYFGVWSWDIPLRRSLFNWEVDQWNSLLTLLNEFRASNMDKDWVSWKGSGDGKFSTKAIVKLVNNNVQSTIDWNLLVWSGLAPPKVENVLCPMCDTSVETVNHLLFTCMVSWKLWSGCAALWGFSLVHHNEPGSFLKAWYGAFHLSREDSIWQFLPFVVLWSVWLFKNDIIFAGSHLDFAQLFFLVKLSVAMWYKAKNPGVVLSVESLILDPSCLDKSRPSKEIGLPKSVWSAPPVGFLKMNVDGVMCRDGSKGGIGGVLKDNVGEQLASFSLPFGSGLPILAELEAICHGLELFFSINEFANSRLILECDSAITIDWIFQPSLCPSVFSSLVRICHERIKVNSVFLRLVLRSCNLEADVLAKEGIG</sequence>
<reference evidence="2 3" key="1">
    <citation type="journal article" date="2024" name="G3 (Bethesda)">
        <title>Genome assembly of Hibiscus sabdariffa L. provides insights into metabolisms of medicinal natural products.</title>
        <authorList>
            <person name="Kim T."/>
        </authorList>
    </citation>
    <scope>NUCLEOTIDE SEQUENCE [LARGE SCALE GENOMIC DNA]</scope>
    <source>
        <strain evidence="2">TK-2024</strain>
        <tissue evidence="2">Old leaves</tissue>
    </source>
</reference>
<dbReference type="PANTHER" id="PTHR34956:SF2">
    <property type="entry name" value="OS05G0397300 PROTEIN"/>
    <property type="match status" value="1"/>
</dbReference>
<evidence type="ECO:0000313" key="3">
    <source>
        <dbReference type="Proteomes" id="UP001396334"/>
    </source>
</evidence>
<dbReference type="Gene3D" id="3.30.420.10">
    <property type="entry name" value="Ribonuclease H-like superfamily/Ribonuclease H"/>
    <property type="match status" value="1"/>
</dbReference>
<dbReference type="SUPFAM" id="SSF53098">
    <property type="entry name" value="Ribonuclease H-like"/>
    <property type="match status" value="1"/>
</dbReference>
<dbReference type="InterPro" id="IPR036397">
    <property type="entry name" value="RNaseH_sf"/>
</dbReference>
<gene>
    <name evidence="2" type="ORF">V6N11_043432</name>
</gene>